<feature type="transmembrane region" description="Helical" evidence="1">
    <location>
        <begin position="6"/>
        <end position="21"/>
    </location>
</feature>
<evidence type="ECO:0000313" key="3">
    <source>
        <dbReference type="Proteomes" id="UP001500782"/>
    </source>
</evidence>
<sequence length="62" mass="6941">MHIIWTVIWSFLIGLMIAYVIPSMTGGHFELELGLILGAIFSVFIILISSLMPEGEKEDPLH</sequence>
<evidence type="ECO:0000256" key="1">
    <source>
        <dbReference type="SAM" id="Phobius"/>
    </source>
</evidence>
<keyword evidence="1" id="KW-1133">Transmembrane helix</keyword>
<dbReference type="RefSeq" id="WP_343795442.1">
    <property type="nucleotide sequence ID" value="NZ_BAAADJ010000002.1"/>
</dbReference>
<gene>
    <name evidence="2" type="ORF">GCM10008967_01470</name>
</gene>
<keyword evidence="1" id="KW-0812">Transmembrane</keyword>
<keyword evidence="1" id="KW-0472">Membrane</keyword>
<dbReference type="InterPro" id="IPR021324">
    <property type="entry name" value="DUF2929"/>
</dbReference>
<organism evidence="2 3">
    <name type="scientific">Bacillus carboniphilus</name>
    <dbReference type="NCBI Taxonomy" id="86663"/>
    <lineage>
        <taxon>Bacteria</taxon>
        <taxon>Bacillati</taxon>
        <taxon>Bacillota</taxon>
        <taxon>Bacilli</taxon>
        <taxon>Bacillales</taxon>
        <taxon>Bacillaceae</taxon>
        <taxon>Bacillus</taxon>
    </lineage>
</organism>
<dbReference type="EMBL" id="BAAADJ010000002">
    <property type="protein sequence ID" value="GAA0314658.1"/>
    <property type="molecule type" value="Genomic_DNA"/>
</dbReference>
<protein>
    <recommendedName>
        <fullName evidence="4">DUF2929 domain-containing protein</fullName>
    </recommendedName>
</protein>
<comment type="caution">
    <text evidence="2">The sequence shown here is derived from an EMBL/GenBank/DDBJ whole genome shotgun (WGS) entry which is preliminary data.</text>
</comment>
<feature type="transmembrane region" description="Helical" evidence="1">
    <location>
        <begin position="33"/>
        <end position="52"/>
    </location>
</feature>
<dbReference type="Pfam" id="PF11151">
    <property type="entry name" value="DUF2929"/>
    <property type="match status" value="1"/>
</dbReference>
<evidence type="ECO:0000313" key="2">
    <source>
        <dbReference type="EMBL" id="GAA0314658.1"/>
    </source>
</evidence>
<name>A0ABN0VQF3_9BACI</name>
<evidence type="ECO:0008006" key="4">
    <source>
        <dbReference type="Google" id="ProtNLM"/>
    </source>
</evidence>
<dbReference type="Proteomes" id="UP001500782">
    <property type="component" value="Unassembled WGS sequence"/>
</dbReference>
<reference evidence="2 3" key="1">
    <citation type="journal article" date="2019" name="Int. J. Syst. Evol. Microbiol.">
        <title>The Global Catalogue of Microorganisms (GCM) 10K type strain sequencing project: providing services to taxonomists for standard genome sequencing and annotation.</title>
        <authorList>
            <consortium name="The Broad Institute Genomics Platform"/>
            <consortium name="The Broad Institute Genome Sequencing Center for Infectious Disease"/>
            <person name="Wu L."/>
            <person name="Ma J."/>
        </authorList>
    </citation>
    <scope>NUCLEOTIDE SEQUENCE [LARGE SCALE GENOMIC DNA]</scope>
    <source>
        <strain evidence="2 3">JCM 9731</strain>
    </source>
</reference>
<proteinExistence type="predicted"/>
<keyword evidence="3" id="KW-1185">Reference proteome</keyword>
<accession>A0ABN0VQF3</accession>